<accession>A0A511MYH2</accession>
<gene>
    <name evidence="2" type="ORF">DC3_12750</name>
</gene>
<protein>
    <submittedName>
        <fullName evidence="2">Uncharacterized protein</fullName>
    </submittedName>
</protein>
<organism evidence="2 3">
    <name type="scientific">Deinococcus cellulosilyticus (strain DSM 18568 / NBRC 106333 / KACC 11606 / 5516J-15)</name>
    <dbReference type="NCBI Taxonomy" id="1223518"/>
    <lineage>
        <taxon>Bacteria</taxon>
        <taxon>Thermotogati</taxon>
        <taxon>Deinococcota</taxon>
        <taxon>Deinococci</taxon>
        <taxon>Deinococcales</taxon>
        <taxon>Deinococcaceae</taxon>
        <taxon>Deinococcus</taxon>
    </lineage>
</organism>
<evidence type="ECO:0000313" key="2">
    <source>
        <dbReference type="EMBL" id="GEM45640.1"/>
    </source>
</evidence>
<evidence type="ECO:0000256" key="1">
    <source>
        <dbReference type="SAM" id="MobiDB-lite"/>
    </source>
</evidence>
<proteinExistence type="predicted"/>
<keyword evidence="3" id="KW-1185">Reference proteome</keyword>
<name>A0A511MYH2_DEIC1</name>
<evidence type="ECO:0000313" key="3">
    <source>
        <dbReference type="Proteomes" id="UP000321306"/>
    </source>
</evidence>
<comment type="caution">
    <text evidence="2">The sequence shown here is derived from an EMBL/GenBank/DDBJ whole genome shotgun (WGS) entry which is preliminary data.</text>
</comment>
<dbReference type="Proteomes" id="UP000321306">
    <property type="component" value="Unassembled WGS sequence"/>
</dbReference>
<feature type="region of interest" description="Disordered" evidence="1">
    <location>
        <begin position="1"/>
        <end position="22"/>
    </location>
</feature>
<dbReference type="EMBL" id="BJXB01000004">
    <property type="protein sequence ID" value="GEM45640.1"/>
    <property type="molecule type" value="Genomic_DNA"/>
</dbReference>
<dbReference type="AlphaFoldDB" id="A0A511MYH2"/>
<reference evidence="2 3" key="1">
    <citation type="submission" date="2019-07" db="EMBL/GenBank/DDBJ databases">
        <title>Whole genome shotgun sequence of Deinococcus cellulosilyticus NBRC 106333.</title>
        <authorList>
            <person name="Hosoyama A."/>
            <person name="Uohara A."/>
            <person name="Ohji S."/>
            <person name="Ichikawa N."/>
        </authorList>
    </citation>
    <scope>NUCLEOTIDE SEQUENCE [LARGE SCALE GENOMIC DNA]</scope>
    <source>
        <strain evidence="2 3">NBRC 106333</strain>
    </source>
</reference>
<sequence length="69" mass="7239">MVSVVGGEQGVQGIQGDQQKQSGQGELVFLHDASCFEGSMGGWGFAESMVPTIKGLIVGKRDVFCSEGF</sequence>